<dbReference type="SUPFAM" id="SSF52833">
    <property type="entry name" value="Thioredoxin-like"/>
    <property type="match status" value="1"/>
</dbReference>
<gene>
    <name evidence="2" type="ORF">CIT25_19030</name>
</gene>
<accession>A0AB36R8Z4</accession>
<proteinExistence type="predicted"/>
<dbReference type="GO" id="GO:0016491">
    <property type="term" value="F:oxidoreductase activity"/>
    <property type="evidence" value="ECO:0007669"/>
    <property type="project" value="InterPro"/>
</dbReference>
<dbReference type="AlphaFoldDB" id="A0AB36R8Z4"/>
<protein>
    <recommendedName>
        <fullName evidence="1">DSBA-like thioredoxin domain-containing protein</fullName>
    </recommendedName>
</protein>
<feature type="domain" description="DSBA-like thioredoxin" evidence="1">
    <location>
        <begin position="38"/>
        <end position="172"/>
    </location>
</feature>
<organism evidence="2 3">
    <name type="scientific">Mesorhizobium mediterraneum</name>
    <dbReference type="NCBI Taxonomy" id="43617"/>
    <lineage>
        <taxon>Bacteria</taxon>
        <taxon>Pseudomonadati</taxon>
        <taxon>Pseudomonadota</taxon>
        <taxon>Alphaproteobacteria</taxon>
        <taxon>Hyphomicrobiales</taxon>
        <taxon>Phyllobacteriaceae</taxon>
        <taxon>Mesorhizobium</taxon>
    </lineage>
</organism>
<dbReference type="Pfam" id="PF01323">
    <property type="entry name" value="DSBA"/>
    <property type="match status" value="1"/>
</dbReference>
<reference evidence="3" key="1">
    <citation type="submission" date="2017-08" db="EMBL/GenBank/DDBJ databases">
        <title>Mesorhizobium wenxinae sp. nov., a novel rhizobial species isolated from root nodules of chickpea (Cicer arietinum L.).</title>
        <authorList>
            <person name="Zhang J."/>
        </authorList>
    </citation>
    <scope>NUCLEOTIDE SEQUENCE [LARGE SCALE GENOMIC DNA]</scope>
    <source>
        <strain evidence="3">USDA 3392</strain>
    </source>
</reference>
<dbReference type="InterPro" id="IPR001853">
    <property type="entry name" value="DSBA-like_thioredoxin_dom"/>
</dbReference>
<keyword evidence="3" id="KW-1185">Reference proteome</keyword>
<comment type="caution">
    <text evidence="2">The sequence shown here is derived from an EMBL/GenBank/DDBJ whole genome shotgun (WGS) entry which is preliminary data.</text>
</comment>
<evidence type="ECO:0000313" key="2">
    <source>
        <dbReference type="EMBL" id="PAQ00716.1"/>
    </source>
</evidence>
<dbReference type="RefSeq" id="WP_095486078.1">
    <property type="nucleotide sequence ID" value="NZ_CP088151.1"/>
</dbReference>
<evidence type="ECO:0000313" key="3">
    <source>
        <dbReference type="Proteomes" id="UP000216215"/>
    </source>
</evidence>
<sequence length="238" mass="26062">MVDRLAKVERRIRQRPPSPIAGNPQGGAVLVIFNHYHTCPHCRLADLNYQKAFKNDPNLKLVIKQFPVLRPDSQFPAFAALASRKQGKYDEFRRALMSFPSRINEISLMIAARVGLDVEQLKRDMQHPAIADEFARTRALAKGLHILGTPALLVGDKVIADLVDMASLQRLLADARSSVLALVRGSICRSATLLLPERAVCGSWLCYCSSASCCGHPAAVGANNNPERPRLKALAGCS</sequence>
<dbReference type="EMBL" id="NPKI01000021">
    <property type="protein sequence ID" value="PAQ00716.1"/>
    <property type="molecule type" value="Genomic_DNA"/>
</dbReference>
<name>A0AB36R8Z4_9HYPH</name>
<dbReference type="Gene3D" id="3.40.30.10">
    <property type="entry name" value="Glutaredoxin"/>
    <property type="match status" value="1"/>
</dbReference>
<dbReference type="InterPro" id="IPR036249">
    <property type="entry name" value="Thioredoxin-like_sf"/>
</dbReference>
<evidence type="ECO:0000259" key="1">
    <source>
        <dbReference type="Pfam" id="PF01323"/>
    </source>
</evidence>
<dbReference type="Proteomes" id="UP000216215">
    <property type="component" value="Unassembled WGS sequence"/>
</dbReference>